<dbReference type="Proteomes" id="UP000198755">
    <property type="component" value="Unassembled WGS sequence"/>
</dbReference>
<organism evidence="2 3">
    <name type="scientific">Methylocapsa palsarum</name>
    <dbReference type="NCBI Taxonomy" id="1612308"/>
    <lineage>
        <taxon>Bacteria</taxon>
        <taxon>Pseudomonadati</taxon>
        <taxon>Pseudomonadota</taxon>
        <taxon>Alphaproteobacteria</taxon>
        <taxon>Hyphomicrobiales</taxon>
        <taxon>Beijerinckiaceae</taxon>
        <taxon>Methylocapsa</taxon>
    </lineage>
</organism>
<evidence type="ECO:0000259" key="1">
    <source>
        <dbReference type="SMART" id="SM00421"/>
    </source>
</evidence>
<gene>
    <name evidence="2" type="ORF">SAMN05444581_11011</name>
</gene>
<evidence type="ECO:0000313" key="3">
    <source>
        <dbReference type="Proteomes" id="UP000198755"/>
    </source>
</evidence>
<reference evidence="2 3" key="1">
    <citation type="submission" date="2016-10" db="EMBL/GenBank/DDBJ databases">
        <authorList>
            <person name="de Groot N.N."/>
        </authorList>
    </citation>
    <scope>NUCLEOTIDE SEQUENCE [LARGE SCALE GENOMIC DNA]</scope>
    <source>
        <strain evidence="2 3">NE2</strain>
    </source>
</reference>
<dbReference type="SUPFAM" id="SSF46894">
    <property type="entry name" value="C-terminal effector domain of the bipartite response regulators"/>
    <property type="match status" value="1"/>
</dbReference>
<feature type="domain" description="HTH luxR-type" evidence="1">
    <location>
        <begin position="169"/>
        <end position="226"/>
    </location>
</feature>
<dbReference type="GO" id="GO:0003677">
    <property type="term" value="F:DNA binding"/>
    <property type="evidence" value="ECO:0007669"/>
    <property type="project" value="UniProtKB-KW"/>
</dbReference>
<dbReference type="InterPro" id="IPR016032">
    <property type="entry name" value="Sig_transdc_resp-reg_C-effctor"/>
</dbReference>
<dbReference type="OrthoDB" id="7444822at2"/>
<dbReference type="AlphaFoldDB" id="A0A1I4ADB3"/>
<evidence type="ECO:0000313" key="2">
    <source>
        <dbReference type="EMBL" id="SFK54170.1"/>
    </source>
</evidence>
<dbReference type="SMART" id="SM00421">
    <property type="entry name" value="HTH_LUXR"/>
    <property type="match status" value="1"/>
</dbReference>
<dbReference type="InterPro" id="IPR036388">
    <property type="entry name" value="WH-like_DNA-bd_sf"/>
</dbReference>
<dbReference type="STRING" id="1612308.SAMN05444581_11011"/>
<name>A0A1I4ADB3_9HYPH</name>
<accession>A0A1I4ADB3</accession>
<proteinExistence type="predicted"/>
<protein>
    <submittedName>
        <fullName evidence="2">DNA-binding transcriptional regulator, CsgD family</fullName>
    </submittedName>
</protein>
<keyword evidence="3" id="KW-1185">Reference proteome</keyword>
<dbReference type="InterPro" id="IPR000792">
    <property type="entry name" value="Tscrpt_reg_LuxR_C"/>
</dbReference>
<dbReference type="Gene3D" id="1.10.10.10">
    <property type="entry name" value="Winged helix-like DNA-binding domain superfamily/Winged helix DNA-binding domain"/>
    <property type="match status" value="1"/>
</dbReference>
<dbReference type="EMBL" id="FOSN01000010">
    <property type="protein sequence ID" value="SFK54170.1"/>
    <property type="molecule type" value="Genomic_DNA"/>
</dbReference>
<sequence length="230" mass="24762">MTPYALCFEEADLVAEEKRILTAFTRSLIEIAALSASPTAAPESANALNILRQPAVLLDGDGFVVESNVAANSVFNNDIYVRDRRVVIRDAGARAKLQSLIVLLKDSAAPIAPAADPIVVPRKDRLPVLLRVWPFDGAARWPSREVRSLLTLNALGPKPGPPAEILAKTFGLTPSEARLGCIIARGAGPDTAAQELKISRETARNQLKSIFSKTGTHRQSELVALLLQVQ</sequence>
<dbReference type="RefSeq" id="WP_139223600.1">
    <property type="nucleotide sequence ID" value="NZ_FOSN01000010.1"/>
</dbReference>
<dbReference type="GO" id="GO:0006355">
    <property type="term" value="P:regulation of DNA-templated transcription"/>
    <property type="evidence" value="ECO:0007669"/>
    <property type="project" value="InterPro"/>
</dbReference>
<keyword evidence="2" id="KW-0238">DNA-binding</keyword>